<accession>A0A8X7BMX6</accession>
<proteinExistence type="predicted"/>
<dbReference type="Proteomes" id="UP000887159">
    <property type="component" value="Unassembled WGS sequence"/>
</dbReference>
<comment type="caution">
    <text evidence="1">The sequence shown here is derived from an EMBL/GenBank/DDBJ whole genome shotgun (WGS) entry which is preliminary data.</text>
</comment>
<organism evidence="1 2">
    <name type="scientific">Trichonephila clavipes</name>
    <name type="common">Golden silk orbweaver</name>
    <name type="synonym">Nephila clavipes</name>
    <dbReference type="NCBI Taxonomy" id="2585209"/>
    <lineage>
        <taxon>Eukaryota</taxon>
        <taxon>Metazoa</taxon>
        <taxon>Ecdysozoa</taxon>
        <taxon>Arthropoda</taxon>
        <taxon>Chelicerata</taxon>
        <taxon>Arachnida</taxon>
        <taxon>Araneae</taxon>
        <taxon>Araneomorphae</taxon>
        <taxon>Entelegynae</taxon>
        <taxon>Araneoidea</taxon>
        <taxon>Nephilidae</taxon>
        <taxon>Trichonephila</taxon>
    </lineage>
</organism>
<gene>
    <name evidence="1" type="ORF">TNCV_4844211</name>
</gene>
<name>A0A8X7BMX6_TRICX</name>
<reference evidence="1" key="1">
    <citation type="submission" date="2020-08" db="EMBL/GenBank/DDBJ databases">
        <title>Multicomponent nature underlies the extraordinary mechanical properties of spider dragline silk.</title>
        <authorList>
            <person name="Kono N."/>
            <person name="Nakamura H."/>
            <person name="Mori M."/>
            <person name="Yoshida Y."/>
            <person name="Ohtoshi R."/>
            <person name="Malay A.D."/>
            <person name="Moran D.A.P."/>
            <person name="Tomita M."/>
            <person name="Numata K."/>
            <person name="Arakawa K."/>
        </authorList>
    </citation>
    <scope>NUCLEOTIDE SEQUENCE</scope>
</reference>
<dbReference type="AlphaFoldDB" id="A0A8X7BMX6"/>
<protein>
    <submittedName>
        <fullName evidence="1">Uncharacterized protein</fullName>
    </submittedName>
</protein>
<evidence type="ECO:0000313" key="2">
    <source>
        <dbReference type="Proteomes" id="UP000887159"/>
    </source>
</evidence>
<dbReference type="EMBL" id="BMAU01021435">
    <property type="protein sequence ID" value="GFY36049.1"/>
    <property type="molecule type" value="Genomic_DNA"/>
</dbReference>
<sequence length="79" mass="8983">MISTQNPESTKAWDVVWCLNSQYRAIMRRADHQHIFSPLIGVGKNHLYGWSYKVVTPNCLGGPQVDCDRLNTHPGFIGR</sequence>
<evidence type="ECO:0000313" key="1">
    <source>
        <dbReference type="EMBL" id="GFY36049.1"/>
    </source>
</evidence>
<keyword evidence="2" id="KW-1185">Reference proteome</keyword>